<keyword evidence="3" id="KW-0479">Metal-binding</keyword>
<evidence type="ECO:0000256" key="2">
    <source>
        <dbReference type="ARBA" id="ARBA00022691"/>
    </source>
</evidence>
<protein>
    <recommendedName>
        <fullName evidence="8">Radical SAM core domain-containing protein</fullName>
    </recommendedName>
</protein>
<comment type="caution">
    <text evidence="6">The sequence shown here is derived from an EMBL/GenBank/DDBJ whole genome shotgun (WGS) entry which is preliminary data.</text>
</comment>
<evidence type="ECO:0000256" key="4">
    <source>
        <dbReference type="ARBA" id="ARBA00023004"/>
    </source>
</evidence>
<keyword evidence="2" id="KW-0949">S-adenosyl-L-methionine</keyword>
<organism evidence="6 7">
    <name type="scientific">Roseobacter sinensis</name>
    <dbReference type="NCBI Taxonomy" id="2931391"/>
    <lineage>
        <taxon>Bacteria</taxon>
        <taxon>Pseudomonadati</taxon>
        <taxon>Pseudomonadota</taxon>
        <taxon>Alphaproteobacteria</taxon>
        <taxon>Rhodobacterales</taxon>
        <taxon>Roseobacteraceae</taxon>
        <taxon>Roseobacter</taxon>
    </lineage>
</organism>
<proteinExistence type="predicted"/>
<evidence type="ECO:0000256" key="5">
    <source>
        <dbReference type="ARBA" id="ARBA00023014"/>
    </source>
</evidence>
<reference evidence="6 7" key="1">
    <citation type="submission" date="2022-04" db="EMBL/GenBank/DDBJ databases">
        <title>Roseobacter sp. WL0113 is a bacterium isolated from neritic sediment.</title>
        <authorList>
            <person name="Wang L."/>
            <person name="He W."/>
            <person name="Zhang D.-F."/>
        </authorList>
    </citation>
    <scope>NUCLEOTIDE SEQUENCE [LARGE SCALE GENOMIC DNA]</scope>
    <source>
        <strain evidence="6 7">WL0113</strain>
    </source>
</reference>
<sequence length="340" mass="38542">MERGVIDTAATSDHLRSRSIEIESRSILVSKLSGSDQEPDLSAPTNCDGFGRVRHFRTDTSDGWPSNPLPIVPAAHAFGLPLATKTLEAQVFQNAACPWRCWYCFVPYPLLSANPKHSEWLSVPRLLDLYETEGPDAPRLIDLSGGSPDLIPEWSIWMMEELEARGLEQTTFLWSDDNLSTNYLFEKLTTAQLEEMARYKNYGRVCCFKGIDEASFKFNTNAHGEGYDFQFSVMDRLLDLGLDTYGYITVTDASSENLASRMSTFFDRLQDLHPNLPLRVIPLQIGVYGPVGPRMNDDFERSLAIQEESISFWNEEIAKRFTQEDRSRPIHEVELRGRAG</sequence>
<name>A0ABT3BIT6_9RHOB</name>
<gene>
    <name evidence="6" type="ORF">MUB52_18805</name>
</gene>
<dbReference type="InterPro" id="IPR007197">
    <property type="entry name" value="rSAM"/>
</dbReference>
<dbReference type="SUPFAM" id="SSF102114">
    <property type="entry name" value="Radical SAM enzymes"/>
    <property type="match status" value="1"/>
</dbReference>
<dbReference type="InterPro" id="IPR013785">
    <property type="entry name" value="Aldolase_TIM"/>
</dbReference>
<dbReference type="InterPro" id="IPR058240">
    <property type="entry name" value="rSAM_sf"/>
</dbReference>
<evidence type="ECO:0000313" key="6">
    <source>
        <dbReference type="EMBL" id="MCV3273487.1"/>
    </source>
</evidence>
<accession>A0ABT3BIT6</accession>
<dbReference type="EMBL" id="JALIEB010000016">
    <property type="protein sequence ID" value="MCV3273487.1"/>
    <property type="molecule type" value="Genomic_DNA"/>
</dbReference>
<evidence type="ECO:0000256" key="3">
    <source>
        <dbReference type="ARBA" id="ARBA00022723"/>
    </source>
</evidence>
<keyword evidence="4" id="KW-0408">Iron</keyword>
<keyword evidence="5" id="KW-0411">Iron-sulfur</keyword>
<dbReference type="RefSeq" id="WP_263845712.1">
    <property type="nucleotide sequence ID" value="NZ_JALIEB010000016.1"/>
</dbReference>
<dbReference type="Proteomes" id="UP001208690">
    <property type="component" value="Unassembled WGS sequence"/>
</dbReference>
<evidence type="ECO:0000313" key="7">
    <source>
        <dbReference type="Proteomes" id="UP001208690"/>
    </source>
</evidence>
<evidence type="ECO:0000256" key="1">
    <source>
        <dbReference type="ARBA" id="ARBA00001966"/>
    </source>
</evidence>
<keyword evidence="7" id="KW-1185">Reference proteome</keyword>
<comment type="cofactor">
    <cofactor evidence="1">
        <name>[4Fe-4S] cluster</name>
        <dbReference type="ChEBI" id="CHEBI:49883"/>
    </cofactor>
</comment>
<evidence type="ECO:0008006" key="8">
    <source>
        <dbReference type="Google" id="ProtNLM"/>
    </source>
</evidence>
<dbReference type="Gene3D" id="3.20.20.70">
    <property type="entry name" value="Aldolase class I"/>
    <property type="match status" value="1"/>
</dbReference>
<dbReference type="SFLD" id="SFLDS00029">
    <property type="entry name" value="Radical_SAM"/>
    <property type="match status" value="1"/>
</dbReference>